<dbReference type="AlphaFoldDB" id="A0A1S8D8J4"/>
<dbReference type="SUPFAM" id="SSF56935">
    <property type="entry name" value="Porins"/>
    <property type="match status" value="1"/>
</dbReference>
<proteinExistence type="predicted"/>
<dbReference type="InterPro" id="IPR010870">
    <property type="entry name" value="Porin_O/P"/>
</dbReference>
<dbReference type="Pfam" id="PF07396">
    <property type="entry name" value="Porin_O_P"/>
    <property type="match status" value="1"/>
</dbReference>
<dbReference type="STRING" id="207340.APZ41_002810"/>
<evidence type="ECO:0008006" key="4">
    <source>
        <dbReference type="Google" id="ProtNLM"/>
    </source>
</evidence>
<dbReference type="EMBL" id="LLWF02000004">
    <property type="protein sequence ID" value="ONH84693.1"/>
    <property type="molecule type" value="Genomic_DNA"/>
</dbReference>
<feature type="signal peptide" evidence="1">
    <location>
        <begin position="1"/>
        <end position="32"/>
    </location>
</feature>
<keyword evidence="1" id="KW-0732">Signal</keyword>
<dbReference type="InterPro" id="IPR023614">
    <property type="entry name" value="Porin_dom_sf"/>
</dbReference>
<keyword evidence="3" id="KW-1185">Reference proteome</keyword>
<dbReference type="Gene3D" id="2.40.160.10">
    <property type="entry name" value="Porin"/>
    <property type="match status" value="1"/>
</dbReference>
<protein>
    <recommendedName>
        <fullName evidence="4">Porin</fullName>
    </recommendedName>
</protein>
<accession>A0A1S8D8J4</accession>
<sequence>MSRESSVMPIRLAAAAMLAGLAAMAAAPSAEAQEAAGTGCKARDGADQGGSLPAGEALQKRLTLCPGGDEFTIRPLLRFDLDGVSFFGQDRPGGFDSGTQVRRARLGAAGNLPAGFGYRVIWEFGGYPSRTNFLYEAQLTYKVQQWGMVRAGSYTPQHLPEYAASSFDLLFLERSAISNIVAGLATGDSREAVGLEARGRDWNLSLYGTGGTSSALHDHRQRGLAGRAVAVSGEGGLLHLQAGFDVAAQFDPGTVPGNDTLRLRDYPELRGDGSLRFLDTRSMGAQDVYAYGPELSGTIGPLYVEALYQQIVVDRGHGGTSRFDGWYAQAALPLYPWNGKRKRSVETGTWRRPPTEGWAGFNGNPGALELAARYSTVNLNDGTVRGGTQSIWTVGLNWYLSENLKVQTQYQNGRVALDGPDRLFQAWAVRLAFNL</sequence>
<organism evidence="2 3">
    <name type="scientific">Roseomonas mucosa</name>
    <dbReference type="NCBI Taxonomy" id="207340"/>
    <lineage>
        <taxon>Bacteria</taxon>
        <taxon>Pseudomonadati</taxon>
        <taxon>Pseudomonadota</taxon>
        <taxon>Alphaproteobacteria</taxon>
        <taxon>Acetobacterales</taxon>
        <taxon>Roseomonadaceae</taxon>
        <taxon>Roseomonas</taxon>
    </lineage>
</organism>
<evidence type="ECO:0000256" key="1">
    <source>
        <dbReference type="SAM" id="SignalP"/>
    </source>
</evidence>
<evidence type="ECO:0000313" key="2">
    <source>
        <dbReference type="EMBL" id="ONH84693.1"/>
    </source>
</evidence>
<name>A0A1S8D8J4_9PROT</name>
<gene>
    <name evidence="2" type="ORF">APZ41_002810</name>
</gene>
<reference evidence="2" key="1">
    <citation type="submission" date="2016-12" db="EMBL/GenBank/DDBJ databases">
        <title>Draft genome sequence of Roseomonas mucosa strain AU37, isolated from a peripheral intravenous catheter.</title>
        <authorList>
            <person name="Choudhury M.A."/>
            <person name="Sidjabat H.E."/>
            <person name="Wailan A.M."/>
            <person name="Zhang L."/>
            <person name="Marsh N.M."/>
            <person name="Rickard C.M."/>
            <person name="Davies M."/>
            <person name="Mcmillan D.J."/>
        </authorList>
    </citation>
    <scope>NUCLEOTIDE SEQUENCE [LARGE SCALE GENOMIC DNA]</scope>
    <source>
        <strain evidence="2">AU37</strain>
    </source>
</reference>
<evidence type="ECO:0000313" key="3">
    <source>
        <dbReference type="Proteomes" id="UP000054844"/>
    </source>
</evidence>
<dbReference type="Proteomes" id="UP000054844">
    <property type="component" value="Unassembled WGS sequence"/>
</dbReference>
<comment type="caution">
    <text evidence="2">The sequence shown here is derived from an EMBL/GenBank/DDBJ whole genome shotgun (WGS) entry which is preliminary data.</text>
</comment>
<feature type="chain" id="PRO_5013204484" description="Porin" evidence="1">
    <location>
        <begin position="33"/>
        <end position="435"/>
    </location>
</feature>